<dbReference type="PANTHER" id="PTHR34136">
    <property type="match status" value="1"/>
</dbReference>
<dbReference type="AlphaFoldDB" id="A0A4R5Q6H6"/>
<sequence>MTVLSSAESIAEVARLNVLGVDVSVINPALALDTIRRWIEGHERRYVCVTGVHGIMESHRNETIRRIHNQAGLVTPDGMPLVWLLRLAGNRDVSRVYGPDLMLSVLECSQDLGWRHYLYGASTETLFALRSEITRRFPGAVIAGSYSPPFRPLSASEDAEIISAINGSAADIVWVGLSTPKQELWMAEHREKLNAAVLIGVGAAFDFHAGRIRQAPKFMQRSGLEWLFRLILEPRRLYKRYLVNNPAFIFLLLVQKARSRRRQT</sequence>
<dbReference type="InterPro" id="IPR004629">
    <property type="entry name" value="WecG_TagA_CpsF"/>
</dbReference>
<reference evidence="3 4" key="1">
    <citation type="journal article" date="2016" name="J. Microbiol.">
        <title>Dankookia rubra gen. nov., sp. nov., an alphaproteobacterium isolated from sediment of a shallow stream.</title>
        <authorList>
            <person name="Kim W.H."/>
            <person name="Kim D.H."/>
            <person name="Kang K."/>
            <person name="Ahn T.Y."/>
        </authorList>
    </citation>
    <scope>NUCLEOTIDE SEQUENCE [LARGE SCALE GENOMIC DNA]</scope>
    <source>
        <strain evidence="3 4">JCM30602</strain>
    </source>
</reference>
<dbReference type="GO" id="GO:0016758">
    <property type="term" value="F:hexosyltransferase activity"/>
    <property type="evidence" value="ECO:0007669"/>
    <property type="project" value="TreeGrafter"/>
</dbReference>
<evidence type="ECO:0000313" key="3">
    <source>
        <dbReference type="EMBL" id="TDH58464.1"/>
    </source>
</evidence>
<dbReference type="RefSeq" id="WP_133292711.1">
    <property type="nucleotide sequence ID" value="NZ_SMSJ01000119.1"/>
</dbReference>
<evidence type="ECO:0000313" key="4">
    <source>
        <dbReference type="Proteomes" id="UP000295096"/>
    </source>
</evidence>
<dbReference type="NCBIfam" id="TIGR00696">
    <property type="entry name" value="wecG_tagA_cpsF"/>
    <property type="match status" value="1"/>
</dbReference>
<dbReference type="PANTHER" id="PTHR34136:SF1">
    <property type="entry name" value="UDP-N-ACETYL-D-MANNOSAMINURONIC ACID TRANSFERASE"/>
    <property type="match status" value="1"/>
</dbReference>
<protein>
    <submittedName>
        <fullName evidence="3">Glycosyltransferase</fullName>
    </submittedName>
</protein>
<evidence type="ECO:0000256" key="1">
    <source>
        <dbReference type="ARBA" id="ARBA00022676"/>
    </source>
</evidence>
<gene>
    <name evidence="3" type="ORF">E2C06_32475</name>
</gene>
<dbReference type="Pfam" id="PF03808">
    <property type="entry name" value="Glyco_tran_WecG"/>
    <property type="match status" value="1"/>
</dbReference>
<evidence type="ECO:0000256" key="2">
    <source>
        <dbReference type="ARBA" id="ARBA00022679"/>
    </source>
</evidence>
<dbReference type="EMBL" id="SMSJ01000119">
    <property type="protein sequence ID" value="TDH58464.1"/>
    <property type="molecule type" value="Genomic_DNA"/>
</dbReference>
<dbReference type="CDD" id="cd06533">
    <property type="entry name" value="Glyco_transf_WecG_TagA"/>
    <property type="match status" value="1"/>
</dbReference>
<keyword evidence="4" id="KW-1185">Reference proteome</keyword>
<dbReference type="Proteomes" id="UP000295096">
    <property type="component" value="Unassembled WGS sequence"/>
</dbReference>
<keyword evidence="1" id="KW-0328">Glycosyltransferase</keyword>
<name>A0A4R5Q6H6_9PROT</name>
<comment type="caution">
    <text evidence="3">The sequence shown here is derived from an EMBL/GenBank/DDBJ whole genome shotgun (WGS) entry which is preliminary data.</text>
</comment>
<dbReference type="OrthoDB" id="9771846at2"/>
<accession>A0A4R5Q6H6</accession>
<organism evidence="3 4">
    <name type="scientific">Dankookia rubra</name>
    <dbReference type="NCBI Taxonomy" id="1442381"/>
    <lineage>
        <taxon>Bacteria</taxon>
        <taxon>Pseudomonadati</taxon>
        <taxon>Pseudomonadota</taxon>
        <taxon>Alphaproteobacteria</taxon>
        <taxon>Acetobacterales</taxon>
        <taxon>Roseomonadaceae</taxon>
        <taxon>Dankookia</taxon>
    </lineage>
</organism>
<keyword evidence="2 3" id="KW-0808">Transferase</keyword>
<proteinExistence type="predicted"/>